<gene>
    <name evidence="1" type="ORF">Rmf_01650</name>
</gene>
<evidence type="ECO:0000313" key="2">
    <source>
        <dbReference type="Proteomes" id="UP000831327"/>
    </source>
</evidence>
<proteinExistence type="predicted"/>
<name>A0ABM7XXP6_9PROT</name>
<organism evidence="1 2">
    <name type="scientific">Roseomonas fluvialis</name>
    <dbReference type="NCBI Taxonomy" id="1750527"/>
    <lineage>
        <taxon>Bacteria</taxon>
        <taxon>Pseudomonadati</taxon>
        <taxon>Pseudomonadota</taxon>
        <taxon>Alphaproteobacteria</taxon>
        <taxon>Acetobacterales</taxon>
        <taxon>Roseomonadaceae</taxon>
        <taxon>Roseomonas</taxon>
    </lineage>
</organism>
<keyword evidence="2" id="KW-1185">Reference proteome</keyword>
<dbReference type="EMBL" id="AP025637">
    <property type="protein sequence ID" value="BDG70236.1"/>
    <property type="molecule type" value="Genomic_DNA"/>
</dbReference>
<sequence>MDVRPFDNGDADFNAGNIAAYAAKMRMTTTMLNGVEEEWPVTWRAAYWSWLCGQRAGLAPLRLRLGPMGTRTKPLTLRVEPPIEPMPILIT</sequence>
<accession>A0ABM7XXP6</accession>
<dbReference type="Proteomes" id="UP000831327">
    <property type="component" value="Chromosome"/>
</dbReference>
<reference evidence="1 2" key="1">
    <citation type="journal article" date="2016" name="Microbes Environ.">
        <title>Phylogenetically diverse aerobic anoxygenic phototrophic bacteria isolated from epilithic biofilms in Tama river, Japan.</title>
        <authorList>
            <person name="Hirose S."/>
            <person name="Matsuura K."/>
            <person name="Haruta S."/>
        </authorList>
    </citation>
    <scope>NUCLEOTIDE SEQUENCE [LARGE SCALE GENOMIC DNA]</scope>
    <source>
        <strain evidence="1 2">S08</strain>
    </source>
</reference>
<evidence type="ECO:0000313" key="1">
    <source>
        <dbReference type="EMBL" id="BDG70236.1"/>
    </source>
</evidence>
<protein>
    <submittedName>
        <fullName evidence="1">Uncharacterized protein</fullName>
    </submittedName>
</protein>